<keyword evidence="2" id="KW-0472">Membrane</keyword>
<dbReference type="KEGG" id="taqu:KDW03_08870"/>
<protein>
    <submittedName>
        <fullName evidence="4">Transporter substrate-binding domain-containing protein</fullName>
    </submittedName>
</protein>
<evidence type="ECO:0000313" key="4">
    <source>
        <dbReference type="EMBL" id="URA09594.1"/>
    </source>
</evidence>
<accession>A0AAX3BC81</accession>
<keyword evidence="2" id="KW-1133">Transmembrane helix</keyword>
<reference evidence="4" key="1">
    <citation type="submission" date="2021-04" db="EMBL/GenBank/DDBJ databases">
        <authorList>
            <person name="Postec A."/>
        </authorList>
    </citation>
    <scope>NUCLEOTIDE SEQUENCE</scope>
    <source>
        <strain evidence="4">F1F22</strain>
    </source>
</reference>
<proteinExistence type="predicted"/>
<evidence type="ECO:0000313" key="5">
    <source>
        <dbReference type="Proteomes" id="UP001056539"/>
    </source>
</evidence>
<dbReference type="PROSITE" id="PS50112">
    <property type="entry name" value="PAS"/>
    <property type="match status" value="1"/>
</dbReference>
<dbReference type="AlphaFoldDB" id="A0AAX3BC81"/>
<keyword evidence="2" id="KW-0812">Transmembrane</keyword>
<evidence type="ECO:0000259" key="3">
    <source>
        <dbReference type="PROSITE" id="PS50112"/>
    </source>
</evidence>
<gene>
    <name evidence="4" type="ORF">KDW03_08870</name>
</gene>
<keyword evidence="1" id="KW-0732">Signal</keyword>
<dbReference type="RefSeq" id="WP_271434728.1">
    <property type="nucleotide sequence ID" value="NZ_CP073355.1"/>
</dbReference>
<organism evidence="4 5">
    <name type="scientific">Thermospira aquatica</name>
    <dbReference type="NCBI Taxonomy" id="2828656"/>
    <lineage>
        <taxon>Bacteria</taxon>
        <taxon>Pseudomonadati</taxon>
        <taxon>Spirochaetota</taxon>
        <taxon>Spirochaetia</taxon>
        <taxon>Brevinematales</taxon>
        <taxon>Thermospiraceae</taxon>
        <taxon>Thermospira</taxon>
    </lineage>
</organism>
<feature type="transmembrane region" description="Helical" evidence="2">
    <location>
        <begin position="265"/>
        <end position="287"/>
    </location>
</feature>
<name>A0AAX3BC81_9SPIR</name>
<evidence type="ECO:0000256" key="1">
    <source>
        <dbReference type="ARBA" id="ARBA00022729"/>
    </source>
</evidence>
<dbReference type="SMART" id="SM00062">
    <property type="entry name" value="PBPb"/>
    <property type="match status" value="1"/>
</dbReference>
<dbReference type="EMBL" id="CP073355">
    <property type="protein sequence ID" value="URA09594.1"/>
    <property type="molecule type" value="Genomic_DNA"/>
</dbReference>
<dbReference type="SUPFAM" id="SSF53850">
    <property type="entry name" value="Periplasmic binding protein-like II"/>
    <property type="match status" value="1"/>
</dbReference>
<reference evidence="4" key="2">
    <citation type="submission" date="2022-06" db="EMBL/GenBank/DDBJ databases">
        <title>Thermospira aquatica gen. nov., sp. nov.</title>
        <authorList>
            <person name="Ben Ali Gam Z."/>
            <person name="Labat M."/>
        </authorList>
    </citation>
    <scope>NUCLEOTIDE SEQUENCE</scope>
    <source>
        <strain evidence="4">F1F22</strain>
    </source>
</reference>
<dbReference type="InterPro" id="IPR035965">
    <property type="entry name" value="PAS-like_dom_sf"/>
</dbReference>
<dbReference type="Gene3D" id="3.30.450.20">
    <property type="entry name" value="PAS domain"/>
    <property type="match status" value="1"/>
</dbReference>
<dbReference type="PANTHER" id="PTHR35936">
    <property type="entry name" value="MEMBRANE-BOUND LYTIC MUREIN TRANSGLYCOSYLASE F"/>
    <property type="match status" value="1"/>
</dbReference>
<dbReference type="CDD" id="cd01007">
    <property type="entry name" value="PBP2_BvgS_HisK_like"/>
    <property type="match status" value="1"/>
</dbReference>
<dbReference type="PANTHER" id="PTHR35936:SF32">
    <property type="entry name" value="MEMBRANE-BOUND LYTIC MUREIN TRANSGLYCOSYLASE F"/>
    <property type="match status" value="1"/>
</dbReference>
<feature type="domain" description="PAS" evidence="3">
    <location>
        <begin position="311"/>
        <end position="353"/>
    </location>
</feature>
<dbReference type="InterPro" id="IPR000014">
    <property type="entry name" value="PAS"/>
</dbReference>
<sequence>MKKRIWWFLLLGVWLFSCQRVSLTDEERVWIKTHPVIRLAPDPDFPPFEFFDEWGEYQGIGADYVRAFSRWSGVRVEIYHYSNWSEVLQALSNREIDMINCAIDTPSRRVYATFPTPYLRLPNVVVTRRTMTVPRSFEEVLQGRVGMVRSYGMVDILREKYPWFTPRLYPTLLEGLEALVSEEIDYFLSDLGTASYYITEGGFYTLKIVLAFKPDNVSGFGVRSDWPILVSILEKFERSLSEAEKNRIIKRWVIVGHEYIGTNRWWWLVGLLGLGLIGLFGVLLWWLRVFRSREMEHERREGELFRELSEMAEMLPVVLDRLPLAAMMVNQNGVVSYVNQEFVILFGWKKEEISSFYQFYRMAAAQESDRKLLWEKWETIVTGGKPNPYILLDHFLLLDKEEKEHPCRVDIHRLGSTFLFTFVDYSTQEASEKLFQHKQNQMLLAMKEKDLLFMELEHRVRNTLQLMRSFMRLHDSLKTRYTTEDLLLKLTCGVDLLTIIKNYTMQDLKLRLYNLKVPLLEFVQHVRLDMGLDVEADVDPVEMNEQSLLACMFAIEEVFFVVWRCCRGKGKIFLQVRNGEKIVIEIRYEGFLEMTEEELVVSRDFVYQLGGKVHYQFSPVFLFGIALDQEKIAIL</sequence>
<dbReference type="Proteomes" id="UP001056539">
    <property type="component" value="Chromosome"/>
</dbReference>
<dbReference type="PROSITE" id="PS51257">
    <property type="entry name" value="PROKAR_LIPOPROTEIN"/>
    <property type="match status" value="1"/>
</dbReference>
<keyword evidence="5" id="KW-1185">Reference proteome</keyword>
<dbReference type="SUPFAM" id="SSF55785">
    <property type="entry name" value="PYP-like sensor domain (PAS domain)"/>
    <property type="match status" value="1"/>
</dbReference>
<dbReference type="Pfam" id="PF00497">
    <property type="entry name" value="SBP_bac_3"/>
    <property type="match status" value="1"/>
</dbReference>
<dbReference type="InterPro" id="IPR001638">
    <property type="entry name" value="Solute-binding_3/MltF_N"/>
</dbReference>
<dbReference type="Gene3D" id="3.40.190.10">
    <property type="entry name" value="Periplasmic binding protein-like II"/>
    <property type="match status" value="2"/>
</dbReference>
<evidence type="ECO:0000256" key="2">
    <source>
        <dbReference type="SAM" id="Phobius"/>
    </source>
</evidence>